<keyword evidence="1" id="KW-0472">Membrane</keyword>
<protein>
    <submittedName>
        <fullName evidence="3">Flp pilus assembly protein RcpC/CpaB</fullName>
    </submittedName>
    <submittedName>
        <fullName evidence="4">Putative tight adherance operon protein</fullName>
    </submittedName>
</protein>
<evidence type="ECO:0000313" key="4">
    <source>
        <dbReference type="EMBL" id="SUQ01315.1"/>
    </source>
</evidence>
<dbReference type="EMBL" id="LN681231">
    <property type="protein sequence ID" value="CEK28782.1"/>
    <property type="molecule type" value="Genomic_DNA"/>
</dbReference>
<sequence length="273" mass="31172">MNHRAMIILSIFIISIGLIGLFAKKDHPTDIINLNVIKDEDIKISIAIANKDIKPGALLNKDDYILSSEIVESSSKKKEVDISKIKDFNGAIAKIGIKKGSYITHDMISLPENHDYYKYTLQANEIVYFFNIYKKDSYLLNMTKVGDKLTLSLRTLDVYQDRSERNGMSLETKDLKATRRNSYSLNKITGAMTVIKVKQFTEDELSKNNERNIRDAEKLIGYIEVTMNEQDLLSIHTLEKSGDIILTPFDHADTVITTENIIPRLRKVRELRG</sequence>
<reference evidence="3" key="1">
    <citation type="journal article" date="2015" name="Genome Announc.">
        <title>Complete Genome Sequence of Yersinia ruckeri Strain CSF007-82, Etiologic Agent of Red Mouth Disease in Salmonid Fish.</title>
        <authorList>
            <person name="Nelson M.C."/>
            <person name="LaPatra S.E."/>
            <person name="Welch T.J."/>
            <person name="Graf J."/>
        </authorList>
    </citation>
    <scope>NUCLEOTIDE SEQUENCE</scope>
    <source>
        <strain evidence="3">CSF007-82</strain>
    </source>
</reference>
<evidence type="ECO:0000259" key="2">
    <source>
        <dbReference type="Pfam" id="PF08666"/>
    </source>
</evidence>
<keyword evidence="1" id="KW-1133">Transmembrane helix</keyword>
<evidence type="ECO:0000313" key="5">
    <source>
        <dbReference type="Proteomes" id="UP000255169"/>
    </source>
</evidence>
<proteinExistence type="predicted"/>
<dbReference type="Proteomes" id="UP000255169">
    <property type="component" value="Unassembled WGS sequence"/>
</dbReference>
<keyword evidence="1" id="KW-0812">Transmembrane</keyword>
<dbReference type="PATRIC" id="fig|29486.44.peg.3096"/>
<dbReference type="RefSeq" id="WP_038244859.1">
    <property type="nucleotide sequence ID" value="NZ_CCYO01000005.1"/>
</dbReference>
<feature type="domain" description="SAF" evidence="2">
    <location>
        <begin position="47"/>
        <end position="108"/>
    </location>
</feature>
<reference evidence="4 5" key="2">
    <citation type="submission" date="2018-06" db="EMBL/GenBank/DDBJ databases">
        <authorList>
            <consortium name="Pathogen Informatics"/>
            <person name="Doyle S."/>
        </authorList>
    </citation>
    <scope>NUCLEOTIDE SEQUENCE [LARGE SCALE GENOMIC DNA]</scope>
    <source>
        <strain evidence="4 5">NCTC10476</strain>
    </source>
</reference>
<gene>
    <name evidence="4" type="primary">rcpC</name>
    <name evidence="3" type="ORF">CSF007_15295</name>
    <name evidence="4" type="ORF">NCTC10476_02666</name>
</gene>
<dbReference type="InterPro" id="IPR013974">
    <property type="entry name" value="SAF"/>
</dbReference>
<organism evidence="4 5">
    <name type="scientific">Yersinia ruckeri</name>
    <dbReference type="NCBI Taxonomy" id="29486"/>
    <lineage>
        <taxon>Bacteria</taxon>
        <taxon>Pseudomonadati</taxon>
        <taxon>Pseudomonadota</taxon>
        <taxon>Gammaproteobacteria</taxon>
        <taxon>Enterobacterales</taxon>
        <taxon>Yersiniaceae</taxon>
        <taxon>Yersinia</taxon>
    </lineage>
</organism>
<dbReference type="EMBL" id="UHJG01000001">
    <property type="protein sequence ID" value="SUQ01315.1"/>
    <property type="molecule type" value="Genomic_DNA"/>
</dbReference>
<dbReference type="GeneID" id="66880655"/>
<feature type="transmembrane region" description="Helical" evidence="1">
    <location>
        <begin position="6"/>
        <end position="23"/>
    </location>
</feature>
<dbReference type="AlphaFoldDB" id="A0A085U3D5"/>
<dbReference type="Pfam" id="PF08666">
    <property type="entry name" value="SAF"/>
    <property type="match status" value="1"/>
</dbReference>
<dbReference type="Gene3D" id="3.90.1210.10">
    <property type="entry name" value="Antifreeze-like/N-acetylneuraminic acid synthase C-terminal domain"/>
    <property type="match status" value="1"/>
</dbReference>
<dbReference type="eggNOG" id="ENOG5032WJB">
    <property type="taxonomic scope" value="Bacteria"/>
</dbReference>
<dbReference type="STRING" id="29486.UGYR_07505"/>
<accession>A0A085U3D5</accession>
<dbReference type="OrthoDB" id="6481010at2"/>
<evidence type="ECO:0000313" key="3">
    <source>
        <dbReference type="EMBL" id="CEK28782.1"/>
    </source>
</evidence>
<evidence type="ECO:0000256" key="1">
    <source>
        <dbReference type="SAM" id="Phobius"/>
    </source>
</evidence>
<keyword evidence="5" id="KW-1185">Reference proteome</keyword>
<name>A0A085U3D5_YERRU</name>